<evidence type="ECO:0000313" key="2">
    <source>
        <dbReference type="Proteomes" id="UP000596932"/>
    </source>
</evidence>
<accession>A0A931D4D7</accession>
<keyword evidence="2" id="KW-1185">Reference proteome</keyword>
<sequence length="100" mass="10907">MSNRTAGLPRKCMSEVERRFLKIAGQELAKVQVGGAAAMAVLLEMVASWHGNRRDIGFHDFGQLWLQEGNCANKATATILKDLFGVGDPEPTPRRIGRAA</sequence>
<dbReference type="Proteomes" id="UP000596932">
    <property type="component" value="Unassembled WGS sequence"/>
</dbReference>
<dbReference type="EMBL" id="JACFYX010000022">
    <property type="protein sequence ID" value="MBG0837419.1"/>
    <property type="molecule type" value="Genomic_DNA"/>
</dbReference>
<comment type="caution">
    <text evidence="1">The sequence shown here is derived from an EMBL/GenBank/DDBJ whole genome shotgun (WGS) entry which is preliminary data.</text>
</comment>
<proteinExistence type="predicted"/>
<organism evidence="1 2">
    <name type="scientific">Pseudomonas chaetocerotis</name>
    <dbReference type="NCBI Taxonomy" id="2758695"/>
    <lineage>
        <taxon>Bacteria</taxon>
        <taxon>Pseudomonadati</taxon>
        <taxon>Pseudomonadota</taxon>
        <taxon>Gammaproteobacteria</taxon>
        <taxon>Pseudomonadales</taxon>
        <taxon>Pseudomonadaceae</taxon>
        <taxon>Pseudomonas</taxon>
    </lineage>
</organism>
<reference evidence="1" key="1">
    <citation type="submission" date="2020-07" db="EMBL/GenBank/DDBJ databases">
        <title>Pseudomonas chaetoceroseae sp. nov., a new member of the Pseudomonas oleovorans group isolated from a culture of Chaetoceros calcitrans.</title>
        <authorList>
            <person name="Girard L."/>
            <person name="Lood C."/>
            <person name="De Mot R."/>
            <person name="Baudart J."/>
        </authorList>
    </citation>
    <scope>NUCLEOTIDE SEQUENCE</scope>
    <source>
        <strain evidence="1">536</strain>
    </source>
</reference>
<dbReference type="AlphaFoldDB" id="A0A931D4D7"/>
<name>A0A931D4D7_9PSED</name>
<evidence type="ECO:0000313" key="1">
    <source>
        <dbReference type="EMBL" id="MBG0837419.1"/>
    </source>
</evidence>
<dbReference type="RefSeq" id="WP_196476455.1">
    <property type="nucleotide sequence ID" value="NZ_JACFYX020000009.1"/>
</dbReference>
<protein>
    <submittedName>
        <fullName evidence="1">Uncharacterized protein</fullName>
    </submittedName>
</protein>
<gene>
    <name evidence="1" type="ORF">H3221_20075</name>
</gene>